<proteinExistence type="predicted"/>
<organism evidence="2 3">
    <name type="scientific">Dissostichus mawsoni</name>
    <name type="common">Antarctic cod</name>
    <dbReference type="NCBI Taxonomy" id="36200"/>
    <lineage>
        <taxon>Eukaryota</taxon>
        <taxon>Metazoa</taxon>
        <taxon>Chordata</taxon>
        <taxon>Craniata</taxon>
        <taxon>Vertebrata</taxon>
        <taxon>Euteleostomi</taxon>
        <taxon>Actinopterygii</taxon>
        <taxon>Neopterygii</taxon>
        <taxon>Teleostei</taxon>
        <taxon>Neoteleostei</taxon>
        <taxon>Acanthomorphata</taxon>
        <taxon>Eupercaria</taxon>
        <taxon>Perciformes</taxon>
        <taxon>Notothenioidei</taxon>
        <taxon>Nototheniidae</taxon>
        <taxon>Dissostichus</taxon>
    </lineage>
</organism>
<gene>
    <name evidence="2" type="ORF">F7725_014646</name>
</gene>
<reference evidence="2 3" key="1">
    <citation type="submission" date="2020-03" db="EMBL/GenBank/DDBJ databases">
        <title>Dissostichus mawsoni Genome sequencing and assembly.</title>
        <authorList>
            <person name="Park H."/>
        </authorList>
    </citation>
    <scope>NUCLEOTIDE SEQUENCE [LARGE SCALE GENOMIC DNA]</scope>
    <source>
        <strain evidence="2">DM0001</strain>
        <tissue evidence="2">Muscle</tissue>
    </source>
</reference>
<accession>A0A7J5Z0V0</accession>
<comment type="caution">
    <text evidence="2">The sequence shown here is derived from an EMBL/GenBank/DDBJ whole genome shotgun (WGS) entry which is preliminary data.</text>
</comment>
<dbReference type="EMBL" id="JAAKFY010000008">
    <property type="protein sequence ID" value="KAF3853958.1"/>
    <property type="molecule type" value="Genomic_DNA"/>
</dbReference>
<evidence type="ECO:0000313" key="3">
    <source>
        <dbReference type="Proteomes" id="UP000518266"/>
    </source>
</evidence>
<keyword evidence="3" id="KW-1185">Reference proteome</keyword>
<sequence>MEGTQEVGVEDSHAGGEGQGQSQHYDGGSQHHPPPATVWSCDCSRHSHGAPASTPLPPLLGFTLVDLLKFLDAVGLLQVPGGLGVEAAIPCLSDSISLSHFLLGSSGGAPVLALQGVPHTQARSLLDDWWGSTMGLTDLTDRGLLLLVAELQQRPPARGGRRLTWPGGEGRWRPLRRPQPRRGVVLPKACVVNSRGRLY</sequence>
<feature type="region of interest" description="Disordered" evidence="1">
    <location>
        <begin position="1"/>
        <end position="36"/>
    </location>
</feature>
<protein>
    <submittedName>
        <fullName evidence="2">Uncharacterized protein</fullName>
    </submittedName>
</protein>
<dbReference type="Proteomes" id="UP000518266">
    <property type="component" value="Unassembled WGS sequence"/>
</dbReference>
<evidence type="ECO:0000256" key="1">
    <source>
        <dbReference type="SAM" id="MobiDB-lite"/>
    </source>
</evidence>
<feature type="region of interest" description="Disordered" evidence="1">
    <location>
        <begin position="158"/>
        <end position="177"/>
    </location>
</feature>
<evidence type="ECO:0000313" key="2">
    <source>
        <dbReference type="EMBL" id="KAF3853958.1"/>
    </source>
</evidence>
<dbReference type="AlphaFoldDB" id="A0A7J5Z0V0"/>
<name>A0A7J5Z0V0_DISMA</name>